<feature type="region of interest" description="Disordered" evidence="1">
    <location>
        <begin position="148"/>
        <end position="177"/>
    </location>
</feature>
<evidence type="ECO:0000313" key="2">
    <source>
        <dbReference type="EMBL" id="CAE6442468.1"/>
    </source>
</evidence>
<name>A0A8H3AX77_9AGAM</name>
<dbReference type="AlphaFoldDB" id="A0A8H3AX77"/>
<feature type="region of interest" description="Disordered" evidence="1">
    <location>
        <begin position="482"/>
        <end position="533"/>
    </location>
</feature>
<evidence type="ECO:0000256" key="1">
    <source>
        <dbReference type="SAM" id="MobiDB-lite"/>
    </source>
</evidence>
<feature type="region of interest" description="Disordered" evidence="1">
    <location>
        <begin position="287"/>
        <end position="462"/>
    </location>
</feature>
<organism evidence="2 3">
    <name type="scientific">Rhizoctonia solani</name>
    <dbReference type="NCBI Taxonomy" id="456999"/>
    <lineage>
        <taxon>Eukaryota</taxon>
        <taxon>Fungi</taxon>
        <taxon>Dikarya</taxon>
        <taxon>Basidiomycota</taxon>
        <taxon>Agaricomycotina</taxon>
        <taxon>Agaricomycetes</taxon>
        <taxon>Cantharellales</taxon>
        <taxon>Ceratobasidiaceae</taxon>
        <taxon>Rhizoctonia</taxon>
    </lineage>
</organism>
<feature type="compositionally biased region" description="Acidic residues" evidence="1">
    <location>
        <begin position="504"/>
        <end position="516"/>
    </location>
</feature>
<proteinExistence type="predicted"/>
<feature type="region of interest" description="Disordered" evidence="1">
    <location>
        <begin position="231"/>
        <end position="250"/>
    </location>
</feature>
<protein>
    <submittedName>
        <fullName evidence="2">Uncharacterized protein</fullName>
    </submittedName>
</protein>
<feature type="compositionally biased region" description="Basic and acidic residues" evidence="1">
    <location>
        <begin position="329"/>
        <end position="349"/>
    </location>
</feature>
<comment type="caution">
    <text evidence="2">The sequence shown here is derived from an EMBL/GenBank/DDBJ whole genome shotgun (WGS) entry which is preliminary data.</text>
</comment>
<dbReference type="Proteomes" id="UP000663840">
    <property type="component" value="Unassembled WGS sequence"/>
</dbReference>
<feature type="compositionally biased region" description="Low complexity" evidence="1">
    <location>
        <begin position="376"/>
        <end position="389"/>
    </location>
</feature>
<reference evidence="2" key="1">
    <citation type="submission" date="2021-01" db="EMBL/GenBank/DDBJ databases">
        <authorList>
            <person name="Kaushik A."/>
        </authorList>
    </citation>
    <scope>NUCLEOTIDE SEQUENCE</scope>
    <source>
        <strain evidence="2">AG1-1A</strain>
    </source>
</reference>
<accession>A0A8H3AX77</accession>
<evidence type="ECO:0000313" key="3">
    <source>
        <dbReference type="Proteomes" id="UP000663840"/>
    </source>
</evidence>
<sequence>MNESPFAFIPSRVTVRPRQTHGSFGFAGFTFLLLLLRLRLHRHTITFWKINLRKSLPDGNGSSRAAHPVFTHAPHSRVKANEVIDSSCCCIGHYIHDTPNRARRELIIFRVAMFQPLATPSHALQSSSTKSSSQWTVTYPTLVAPRPLRPSHAHYHPYSPAQVARSGSARHTRVPPRLRVVPSPAEALARISLVDQPTPPPDVPDESQNTISTLSSETLEEFLRILQKGTHPASPVQISETEPEPEPENCVTLSQDDVASVSSAGLESEHNPLASAPAVWDTHAREMSNTPDVAEPQVPMTAPIAPSRSGRTSSCVVRKRTRTRSQSPARHDRWSHPYRRETGSGDKSSKHSRGSSISLEEPPSLIRPSPRRWASKRVSASSSSVFSETDVSEPADLGSSQNEDVDVELASNRGDVDDEELLTRSADTEFGSSTCDDGPKRASVRSRMVCTPASPISRRHTSNPLAHYSPMLFETLAARARANAFSPSHSRSPSPEPVPHISDPLDEDEEDVDADDYQPASVIRMEMPRSSSP</sequence>
<dbReference type="EMBL" id="CAJMWR010002280">
    <property type="protein sequence ID" value="CAE6442468.1"/>
    <property type="molecule type" value="Genomic_DNA"/>
</dbReference>
<gene>
    <name evidence="2" type="ORF">RDB_LOCUS80351</name>
</gene>